<dbReference type="HOGENOM" id="CLU_3166287_0_0_9"/>
<dbReference type="AlphaFoldDB" id="C0D7P8"/>
<evidence type="ECO:0000313" key="2">
    <source>
        <dbReference type="Proteomes" id="UP000004756"/>
    </source>
</evidence>
<dbReference type="Proteomes" id="UP000004756">
    <property type="component" value="Unassembled WGS sequence"/>
</dbReference>
<gene>
    <name evidence="1" type="ORF">CLOSTASPAR_05295</name>
</gene>
<name>C0D7P8_9FIRM</name>
<sequence length="47" mass="5348">MSEFGDGKSEYLFDVPLHRKRVYDMMGGIRPGGACPAKFEDRTGRIR</sequence>
<dbReference type="EMBL" id="ACCJ01000436">
    <property type="protein sequence ID" value="EEG52668.1"/>
    <property type="molecule type" value="Genomic_DNA"/>
</dbReference>
<comment type="caution">
    <text evidence="1">The sequence shown here is derived from an EMBL/GenBank/DDBJ whole genome shotgun (WGS) entry which is preliminary data.</text>
</comment>
<evidence type="ECO:0000313" key="1">
    <source>
        <dbReference type="EMBL" id="EEG52668.1"/>
    </source>
</evidence>
<organism evidence="1 2">
    <name type="scientific">[Clostridium] asparagiforme DSM 15981</name>
    <dbReference type="NCBI Taxonomy" id="518636"/>
    <lineage>
        <taxon>Bacteria</taxon>
        <taxon>Bacillati</taxon>
        <taxon>Bacillota</taxon>
        <taxon>Clostridia</taxon>
        <taxon>Lachnospirales</taxon>
        <taxon>Lachnospiraceae</taxon>
        <taxon>Enterocloster</taxon>
    </lineage>
</organism>
<protein>
    <submittedName>
        <fullName evidence="1">Uncharacterized protein</fullName>
    </submittedName>
</protein>
<reference evidence="1 2" key="1">
    <citation type="submission" date="2009-02" db="EMBL/GenBank/DDBJ databases">
        <title>Draft genome sequence of Clostridium asparagiforme (DSM 15981).</title>
        <authorList>
            <person name="Sudarsanam P."/>
            <person name="Ley R."/>
            <person name="Guruge J."/>
            <person name="Turnbaugh P.J."/>
            <person name="Mahowald M."/>
            <person name="Liep D."/>
            <person name="Gordon J."/>
        </authorList>
    </citation>
    <scope>NUCLEOTIDE SEQUENCE [LARGE SCALE GENOMIC DNA]</scope>
    <source>
        <strain evidence="1 2">DSM 15981</strain>
    </source>
</reference>
<proteinExistence type="predicted"/>
<keyword evidence="2" id="KW-1185">Reference proteome</keyword>
<accession>C0D7P8</accession>